<protein>
    <submittedName>
        <fullName evidence="1">Uncharacterized protein</fullName>
    </submittedName>
</protein>
<keyword evidence="2" id="KW-1185">Reference proteome</keyword>
<dbReference type="Proteomes" id="UP000198951">
    <property type="component" value="Unassembled WGS sequence"/>
</dbReference>
<evidence type="ECO:0000313" key="1">
    <source>
        <dbReference type="EMBL" id="SEA45150.1"/>
    </source>
</evidence>
<dbReference type="AlphaFoldDB" id="A0A1H4BAI1"/>
<name>A0A1H4BAI1_9FLAO</name>
<reference evidence="2" key="1">
    <citation type="submission" date="2016-10" db="EMBL/GenBank/DDBJ databases">
        <authorList>
            <person name="Varghese N."/>
            <person name="Submissions S."/>
        </authorList>
    </citation>
    <scope>NUCLEOTIDE SEQUENCE [LARGE SCALE GENOMIC DNA]</scope>
    <source>
        <strain evidence="2">DSM 22376</strain>
    </source>
</reference>
<gene>
    <name evidence="1" type="ORF">SAMN05443667_104262</name>
</gene>
<dbReference type="EMBL" id="FNRD01000004">
    <property type="protein sequence ID" value="SEA45150.1"/>
    <property type="molecule type" value="Genomic_DNA"/>
</dbReference>
<dbReference type="STRING" id="150146.SAMN05443667_104262"/>
<proteinExistence type="predicted"/>
<accession>A0A1H4BAI1</accession>
<evidence type="ECO:0000313" key="2">
    <source>
        <dbReference type="Proteomes" id="UP000198951"/>
    </source>
</evidence>
<organism evidence="1 2">
    <name type="scientific">Flavobacterium gillisiae</name>
    <dbReference type="NCBI Taxonomy" id="150146"/>
    <lineage>
        <taxon>Bacteria</taxon>
        <taxon>Pseudomonadati</taxon>
        <taxon>Bacteroidota</taxon>
        <taxon>Flavobacteriia</taxon>
        <taxon>Flavobacteriales</taxon>
        <taxon>Flavobacteriaceae</taxon>
        <taxon>Flavobacterium</taxon>
    </lineage>
</organism>
<sequence length="50" mass="5765">MLSKKALFDCKWIQKATLIIYKLAALTNSNQISETSSQNHYQPTKIHIPF</sequence>